<feature type="region of interest" description="Disordered" evidence="9">
    <location>
        <begin position="32"/>
        <end position="89"/>
    </location>
</feature>
<dbReference type="GO" id="GO:0005886">
    <property type="term" value="C:plasma membrane"/>
    <property type="evidence" value="ECO:0007669"/>
    <property type="project" value="UniProtKB-SubCell"/>
</dbReference>
<accession>A0A834ZNY5</accession>
<dbReference type="GO" id="GO:0009506">
    <property type="term" value="C:plasmodesma"/>
    <property type="evidence" value="ECO:0007669"/>
    <property type="project" value="UniProtKB-ARBA"/>
</dbReference>
<keyword evidence="5" id="KW-0472">Membrane</keyword>
<evidence type="ECO:0000256" key="5">
    <source>
        <dbReference type="ARBA" id="ARBA00023136"/>
    </source>
</evidence>
<name>A0A834ZNY5_TETSI</name>
<dbReference type="InterPro" id="IPR012946">
    <property type="entry name" value="X8"/>
</dbReference>
<feature type="region of interest" description="Disordered" evidence="9">
    <location>
        <begin position="244"/>
        <end position="279"/>
    </location>
</feature>
<dbReference type="FunFam" id="1.20.58.1040:FF:000001">
    <property type="entry name" value="Glucan endo-1,3-beta-glucosidase 4"/>
    <property type="match status" value="1"/>
</dbReference>
<keyword evidence="3" id="KW-0449">Lipoprotein</keyword>
<evidence type="ECO:0000313" key="11">
    <source>
        <dbReference type="EMBL" id="KAF8408578.1"/>
    </source>
</evidence>
<dbReference type="InterPro" id="IPR044788">
    <property type="entry name" value="X8_dom_prot"/>
</dbReference>
<keyword evidence="6" id="KW-1015">Disulfide bond</keyword>
<dbReference type="PRINTS" id="PR01217">
    <property type="entry name" value="PRICHEXTENSN"/>
</dbReference>
<keyword evidence="4" id="KW-0732">Signal</keyword>
<dbReference type="Gene3D" id="1.20.58.1040">
    <property type="match status" value="1"/>
</dbReference>
<keyword evidence="2" id="KW-1003">Cell membrane</keyword>
<evidence type="ECO:0000256" key="6">
    <source>
        <dbReference type="ARBA" id="ARBA00023157"/>
    </source>
</evidence>
<organism evidence="11 12">
    <name type="scientific">Tetracentron sinense</name>
    <name type="common">Spur-leaf</name>
    <dbReference type="NCBI Taxonomy" id="13715"/>
    <lineage>
        <taxon>Eukaryota</taxon>
        <taxon>Viridiplantae</taxon>
        <taxon>Streptophyta</taxon>
        <taxon>Embryophyta</taxon>
        <taxon>Tracheophyta</taxon>
        <taxon>Spermatophyta</taxon>
        <taxon>Magnoliopsida</taxon>
        <taxon>Trochodendrales</taxon>
        <taxon>Trochodendraceae</taxon>
        <taxon>Tetracentron</taxon>
    </lineage>
</organism>
<evidence type="ECO:0000256" key="1">
    <source>
        <dbReference type="ARBA" id="ARBA00004609"/>
    </source>
</evidence>
<feature type="compositionally biased region" description="Gly residues" evidence="9">
    <location>
        <begin position="47"/>
        <end position="64"/>
    </location>
</feature>
<feature type="domain" description="X8" evidence="10">
    <location>
        <begin position="166"/>
        <end position="249"/>
    </location>
</feature>
<evidence type="ECO:0000259" key="10">
    <source>
        <dbReference type="SMART" id="SM00768"/>
    </source>
</evidence>
<feature type="coiled-coil region" evidence="8">
    <location>
        <begin position="324"/>
        <end position="351"/>
    </location>
</feature>
<evidence type="ECO:0000256" key="8">
    <source>
        <dbReference type="SAM" id="Coils"/>
    </source>
</evidence>
<gene>
    <name evidence="11" type="ORF">HHK36_004641</name>
</gene>
<feature type="compositionally biased region" description="Polar residues" evidence="9">
    <location>
        <begin position="247"/>
        <end position="264"/>
    </location>
</feature>
<evidence type="ECO:0000256" key="3">
    <source>
        <dbReference type="ARBA" id="ARBA00022622"/>
    </source>
</evidence>
<dbReference type="PANTHER" id="PTHR31044:SF28">
    <property type="entry name" value="CARBOHYDRATE-BINDING X8 DOMAIN SUPERFAMILY PROTEIN"/>
    <property type="match status" value="1"/>
</dbReference>
<comment type="subcellular location">
    <subcellularLocation>
        <location evidence="1">Cell membrane</location>
        <topology evidence="1">Lipid-anchor</topology>
        <topology evidence="1">GPI-anchor</topology>
    </subcellularLocation>
</comment>
<dbReference type="AlphaFoldDB" id="A0A834ZNY5"/>
<evidence type="ECO:0000256" key="9">
    <source>
        <dbReference type="SAM" id="MobiDB-lite"/>
    </source>
</evidence>
<dbReference type="PANTHER" id="PTHR31044">
    <property type="entry name" value="BETA-1,3 GLUCANASE"/>
    <property type="match status" value="1"/>
</dbReference>
<keyword evidence="8" id="KW-0175">Coiled coil</keyword>
<proteinExistence type="predicted"/>
<keyword evidence="12" id="KW-1185">Reference proteome</keyword>
<feature type="compositionally biased region" description="Basic and acidic residues" evidence="9">
    <location>
        <begin position="32"/>
        <end position="43"/>
    </location>
</feature>
<evidence type="ECO:0000256" key="4">
    <source>
        <dbReference type="ARBA" id="ARBA00022729"/>
    </source>
</evidence>
<reference evidence="11 12" key="1">
    <citation type="submission" date="2020-04" db="EMBL/GenBank/DDBJ databases">
        <title>Plant Genome Project.</title>
        <authorList>
            <person name="Zhang R.-G."/>
        </authorList>
    </citation>
    <scope>NUCLEOTIDE SEQUENCE [LARGE SCALE GENOMIC DNA]</scope>
    <source>
        <strain evidence="11">YNK0</strain>
        <tissue evidence="11">Leaf</tissue>
    </source>
</reference>
<sequence length="398" mass="42734">MAVELSGAAQGLKASWGSFYELLGTSWRGWKEARGESHGDTPRIRTGVGGGPHGLEGCSATGGGVPPPSPPANRPCAPEYSPIPNPPEYVPSPPSNVPILPEYVPRPPSYVPNPPESVPSPPGYGPSPPEYVPSPGRFVPSPPVFQPPVVFPPPSVPPPPYKGPALWCVAKPSVPDPIIQEAMNYACGSGADCDSIQPDGSCYHPDTLFAHASYAFNSYWQMTKVTGGRCDFGGTGMLVTVDPNPSPSSSTAIPPGIPSSSTVEHLSPSPDQPEESFLERENPHFRDEAIPSSMPLQRSAFDEDFMSLLMGKIDSISSSMVSFQIEVRERLDSLEIRVEEIQNEIKARAEEVDPRLDDLSVAGEVVKNITDSILSFIERKVVDALEQSLKMSDEISHI</sequence>
<evidence type="ECO:0000256" key="2">
    <source>
        <dbReference type="ARBA" id="ARBA00022475"/>
    </source>
</evidence>
<comment type="caution">
    <text evidence="11">The sequence shown here is derived from an EMBL/GenBank/DDBJ whole genome shotgun (WGS) entry which is preliminary data.</text>
</comment>
<dbReference type="Pfam" id="PF07983">
    <property type="entry name" value="X8"/>
    <property type="match status" value="1"/>
</dbReference>
<dbReference type="OrthoDB" id="417697at2759"/>
<evidence type="ECO:0000313" key="12">
    <source>
        <dbReference type="Proteomes" id="UP000655225"/>
    </source>
</evidence>
<protein>
    <recommendedName>
        <fullName evidence="10">X8 domain-containing protein</fullName>
    </recommendedName>
</protein>
<dbReference type="GO" id="GO:0098552">
    <property type="term" value="C:side of membrane"/>
    <property type="evidence" value="ECO:0007669"/>
    <property type="project" value="UniProtKB-KW"/>
</dbReference>
<dbReference type="SMART" id="SM00768">
    <property type="entry name" value="X8"/>
    <property type="match status" value="1"/>
</dbReference>
<dbReference type="EMBL" id="JABCRI010000003">
    <property type="protein sequence ID" value="KAF8408578.1"/>
    <property type="molecule type" value="Genomic_DNA"/>
</dbReference>
<keyword evidence="3" id="KW-0336">GPI-anchor</keyword>
<keyword evidence="7" id="KW-0325">Glycoprotein</keyword>
<evidence type="ECO:0000256" key="7">
    <source>
        <dbReference type="ARBA" id="ARBA00023180"/>
    </source>
</evidence>
<dbReference type="Proteomes" id="UP000655225">
    <property type="component" value="Unassembled WGS sequence"/>
</dbReference>